<evidence type="ECO:0000313" key="2">
    <source>
        <dbReference type="EMBL" id="KAF1303476.1"/>
    </source>
</evidence>
<reference evidence="2 3" key="1">
    <citation type="submission" date="2016-06" db="EMBL/GenBank/DDBJ databases">
        <title>Four novel species of enterococci isolated from chicken manure.</title>
        <authorList>
            <person name="Van Tyne D."/>
        </authorList>
    </citation>
    <scope>NUCLEOTIDE SEQUENCE [LARGE SCALE GENOMIC DNA]</scope>
    <source>
        <strain evidence="2 3">CU12B</strain>
    </source>
</reference>
<evidence type="ECO:0000256" key="1">
    <source>
        <dbReference type="SAM" id="Phobius"/>
    </source>
</evidence>
<keyword evidence="1" id="KW-0472">Membrane</keyword>
<dbReference type="Proteomes" id="UP000782705">
    <property type="component" value="Unassembled WGS sequence"/>
</dbReference>
<name>A0ABQ6YYY1_9ENTE</name>
<feature type="transmembrane region" description="Helical" evidence="1">
    <location>
        <begin position="32"/>
        <end position="49"/>
    </location>
</feature>
<comment type="caution">
    <text evidence="2">The sequence shown here is derived from an EMBL/GenBank/DDBJ whole genome shotgun (WGS) entry which is preliminary data.</text>
</comment>
<accession>A0ABQ6YYY1</accession>
<protein>
    <submittedName>
        <fullName evidence="2">Uncharacterized protein</fullName>
    </submittedName>
</protein>
<keyword evidence="3" id="KW-1185">Reference proteome</keyword>
<sequence length="66" mass="7458">MLKNGLFLISVGMIFFLYSANAQTGTYNWPNLIVAIFIIVIGVICFIVGNKREKIKKAEDKKHGNR</sequence>
<organism evidence="2 3">
    <name type="scientific">Candidatus Enterococcus willemsii</name>
    <dbReference type="NCBI Taxonomy" id="1857215"/>
    <lineage>
        <taxon>Bacteria</taxon>
        <taxon>Bacillati</taxon>
        <taxon>Bacillota</taxon>
        <taxon>Bacilli</taxon>
        <taxon>Lactobacillales</taxon>
        <taxon>Enterococcaceae</taxon>
        <taxon>Enterococcus</taxon>
    </lineage>
</organism>
<keyword evidence="1" id="KW-1133">Transmembrane helix</keyword>
<evidence type="ECO:0000313" key="3">
    <source>
        <dbReference type="Proteomes" id="UP000782705"/>
    </source>
</evidence>
<keyword evidence="1" id="KW-0812">Transmembrane</keyword>
<gene>
    <name evidence="2" type="ORF">BAU17_12260</name>
</gene>
<proteinExistence type="predicted"/>
<dbReference type="RefSeq" id="WP_161902203.1">
    <property type="nucleotide sequence ID" value="NZ_MAEL01000040.1"/>
</dbReference>
<dbReference type="EMBL" id="MAEL01000040">
    <property type="protein sequence ID" value="KAF1303476.1"/>
    <property type="molecule type" value="Genomic_DNA"/>
</dbReference>